<dbReference type="GO" id="GO:0050308">
    <property type="term" value="F:sugar-phosphatase activity"/>
    <property type="evidence" value="ECO:0007669"/>
    <property type="project" value="TreeGrafter"/>
</dbReference>
<evidence type="ECO:0000313" key="1">
    <source>
        <dbReference type="EMBL" id="OCB85191.1"/>
    </source>
</evidence>
<proteinExistence type="predicted"/>
<dbReference type="Gene3D" id="1.10.150.240">
    <property type="entry name" value="Putative phosphatase, domain 2"/>
    <property type="match status" value="1"/>
</dbReference>
<dbReference type="InterPro" id="IPR036412">
    <property type="entry name" value="HAD-like_sf"/>
</dbReference>
<dbReference type="InterPro" id="IPR006439">
    <property type="entry name" value="HAD-SF_hydro_IA"/>
</dbReference>
<gene>
    <name evidence="1" type="ORF">A7U60_g7817</name>
</gene>
<evidence type="ECO:0000313" key="2">
    <source>
        <dbReference type="Proteomes" id="UP000757232"/>
    </source>
</evidence>
<dbReference type="Proteomes" id="UP000757232">
    <property type="component" value="Unassembled WGS sequence"/>
</dbReference>
<dbReference type="NCBIfam" id="TIGR01509">
    <property type="entry name" value="HAD-SF-IA-v3"/>
    <property type="match status" value="1"/>
</dbReference>
<dbReference type="AlphaFoldDB" id="A0A9Q5HSM9"/>
<reference evidence="1" key="1">
    <citation type="submission" date="2016-06" db="EMBL/GenBank/DDBJ databases">
        <title>Draft Genome sequence of the fungus Inonotus baumii.</title>
        <authorList>
            <person name="Zhu H."/>
            <person name="Lin W."/>
        </authorList>
    </citation>
    <scope>NUCLEOTIDE SEQUENCE</scope>
    <source>
        <strain evidence="1">821</strain>
    </source>
</reference>
<dbReference type="EMBL" id="LNZH02000211">
    <property type="protein sequence ID" value="OCB85191.1"/>
    <property type="molecule type" value="Genomic_DNA"/>
</dbReference>
<comment type="caution">
    <text evidence="1">The sequence shown here is derived from an EMBL/GenBank/DDBJ whole genome shotgun (WGS) entry which is preliminary data.</text>
</comment>
<name>A0A9Q5HSM9_SANBA</name>
<protein>
    <submittedName>
        <fullName evidence="1">HAD-like protein</fullName>
    </submittedName>
</protein>
<keyword evidence="2" id="KW-1185">Reference proteome</keyword>
<dbReference type="InterPro" id="IPR023198">
    <property type="entry name" value="PGP-like_dom2"/>
</dbReference>
<dbReference type="InterPro" id="IPR023214">
    <property type="entry name" value="HAD_sf"/>
</dbReference>
<organism evidence="1 2">
    <name type="scientific">Sanghuangporus baumii</name>
    <name type="common">Phellinus baumii</name>
    <dbReference type="NCBI Taxonomy" id="108892"/>
    <lineage>
        <taxon>Eukaryota</taxon>
        <taxon>Fungi</taxon>
        <taxon>Dikarya</taxon>
        <taxon>Basidiomycota</taxon>
        <taxon>Agaricomycotina</taxon>
        <taxon>Agaricomycetes</taxon>
        <taxon>Hymenochaetales</taxon>
        <taxon>Hymenochaetaceae</taxon>
        <taxon>Sanghuangporus</taxon>
    </lineage>
</organism>
<sequence length="210" mass="23072">MNAWSTFAKDYGFDAEFVAHSSHGRRLYDTLKEYCKIEDEEKLLSEIERFEEEVLKGGPVALPGAIDLIKQIQSGDPSDETRKYSWVIATSGTMIYAPRALAICGIIVPSPAQLVTSEDVERGKPHPDPYLKAAERCGVSPENCLVVEDAPSGLNSGRSAGCKTLAVCTSHSKQSILAKATPDYIVKDLAKVSFKWINDKLEFTVDDSEQ</sequence>
<dbReference type="OrthoDB" id="40579at2759"/>
<dbReference type="InterPro" id="IPR051806">
    <property type="entry name" value="HAD-like_SPP"/>
</dbReference>
<dbReference type="SUPFAM" id="SSF56784">
    <property type="entry name" value="HAD-like"/>
    <property type="match status" value="1"/>
</dbReference>
<dbReference type="PANTHER" id="PTHR43481">
    <property type="entry name" value="FRUCTOSE-1-PHOSPHATE PHOSPHATASE"/>
    <property type="match status" value="1"/>
</dbReference>
<dbReference type="Pfam" id="PF00702">
    <property type="entry name" value="Hydrolase"/>
    <property type="match status" value="1"/>
</dbReference>
<dbReference type="Gene3D" id="3.40.50.1000">
    <property type="entry name" value="HAD superfamily/HAD-like"/>
    <property type="match status" value="1"/>
</dbReference>
<dbReference type="PANTHER" id="PTHR43481:SF4">
    <property type="entry name" value="GLYCEROL-1-PHOSPHATE PHOSPHOHYDROLASE 1-RELATED"/>
    <property type="match status" value="1"/>
</dbReference>
<accession>A0A9Q5HSM9</accession>